<reference evidence="1" key="1">
    <citation type="submission" date="2020-07" db="EMBL/GenBank/DDBJ databases">
        <title>Multicomponent nature underlies the extraordinary mechanical properties of spider dragline silk.</title>
        <authorList>
            <person name="Kono N."/>
            <person name="Nakamura H."/>
            <person name="Mori M."/>
            <person name="Yoshida Y."/>
            <person name="Ohtoshi R."/>
            <person name="Malay A.D."/>
            <person name="Moran D.A.P."/>
            <person name="Tomita M."/>
            <person name="Numata K."/>
            <person name="Arakawa K."/>
        </authorList>
    </citation>
    <scope>NUCLEOTIDE SEQUENCE</scope>
</reference>
<organism evidence="1 2">
    <name type="scientific">Trichonephila clavata</name>
    <name type="common">Joro spider</name>
    <name type="synonym">Nephila clavata</name>
    <dbReference type="NCBI Taxonomy" id="2740835"/>
    <lineage>
        <taxon>Eukaryota</taxon>
        <taxon>Metazoa</taxon>
        <taxon>Ecdysozoa</taxon>
        <taxon>Arthropoda</taxon>
        <taxon>Chelicerata</taxon>
        <taxon>Arachnida</taxon>
        <taxon>Araneae</taxon>
        <taxon>Araneomorphae</taxon>
        <taxon>Entelegynae</taxon>
        <taxon>Araneoidea</taxon>
        <taxon>Nephilidae</taxon>
        <taxon>Trichonephila</taxon>
    </lineage>
</organism>
<accession>A0A8X6FBQ0</accession>
<evidence type="ECO:0000313" key="1">
    <source>
        <dbReference type="EMBL" id="GFQ74729.1"/>
    </source>
</evidence>
<proteinExistence type="predicted"/>
<evidence type="ECO:0000313" key="2">
    <source>
        <dbReference type="Proteomes" id="UP000887116"/>
    </source>
</evidence>
<dbReference type="EMBL" id="BMAO01011574">
    <property type="protein sequence ID" value="GFQ74729.1"/>
    <property type="molecule type" value="Genomic_DNA"/>
</dbReference>
<gene>
    <name evidence="1" type="ORF">TNCT_178361</name>
</gene>
<dbReference type="AlphaFoldDB" id="A0A8X6FBQ0"/>
<dbReference type="Proteomes" id="UP000887116">
    <property type="component" value="Unassembled WGS sequence"/>
</dbReference>
<comment type="caution">
    <text evidence="1">The sequence shown here is derived from an EMBL/GenBank/DDBJ whole genome shotgun (WGS) entry which is preliminary data.</text>
</comment>
<sequence length="137" mass="16177">MSEDKDRVVCLKKKRSILRTAVTKLEHELLEIEHIDVNKLEEILETLVTKFQSPKCVDKELEPLFGEIEFEEECTKTEEYNDKVTHTKFRVNKRIRELNKNVSNFPANVSQDVEKINQVYQSNINIEENSVRMKLPK</sequence>
<keyword evidence="2" id="KW-1185">Reference proteome</keyword>
<protein>
    <submittedName>
        <fullName evidence="1">Uncharacterized protein</fullName>
    </submittedName>
</protein>
<name>A0A8X6FBQ0_TRICU</name>